<dbReference type="PANTHER" id="PTHR43798">
    <property type="entry name" value="MONOACYLGLYCEROL LIPASE"/>
    <property type="match status" value="1"/>
</dbReference>
<feature type="domain" description="AB hydrolase-1" evidence="2">
    <location>
        <begin position="21"/>
        <end position="242"/>
    </location>
</feature>
<dbReference type="PRINTS" id="PR00412">
    <property type="entry name" value="EPOXHYDRLASE"/>
</dbReference>
<dbReference type="InterPro" id="IPR000639">
    <property type="entry name" value="Epox_hydrolase-like"/>
</dbReference>
<evidence type="ECO:0000313" key="4">
    <source>
        <dbReference type="Proteomes" id="UP000051330"/>
    </source>
</evidence>
<name>A0A0R1N0N9_9LACO</name>
<evidence type="ECO:0000259" key="2">
    <source>
        <dbReference type="Pfam" id="PF00561"/>
    </source>
</evidence>
<protein>
    <submittedName>
        <fullName evidence="3">Alpha beta superfamily hydrolase</fullName>
    </submittedName>
</protein>
<proteinExistence type="predicted"/>
<dbReference type="PANTHER" id="PTHR43798:SF31">
    <property type="entry name" value="AB HYDROLASE SUPERFAMILY PROTEIN YCLE"/>
    <property type="match status" value="1"/>
</dbReference>
<keyword evidence="4" id="KW-1185">Reference proteome</keyword>
<evidence type="ECO:0000313" key="3">
    <source>
        <dbReference type="EMBL" id="KRL13854.1"/>
    </source>
</evidence>
<dbReference type="Proteomes" id="UP000051330">
    <property type="component" value="Unassembled WGS sequence"/>
</dbReference>
<sequence length="266" mass="29471">MQVQVAENTQLAVNTYGHGQPILLLNGFGGFQEIWTAQIKPLTTWGYQVVTFDYRGQGASTGNVATSVTELAGDLHTLLAKMGIKSPILIGHSMGASVIWAFLKDYPDFPVHAVVTIDQSPKMVNTAQWWYGFRGLDEADCPAFFKRMDKAHETLHGLDDGVYSKLMAAEHARPFFRIAAQSLLIDHLSADWRSVVTQITVPTLMLSAKQSPYFPNGYAEWCAAQNKHIQTAIIDNCGHDIMAEVPTAFNEQLHSFLTSEVPAFIR</sequence>
<dbReference type="RefSeq" id="WP_057818787.1">
    <property type="nucleotide sequence ID" value="NZ_AZEC01000003.1"/>
</dbReference>
<dbReference type="InterPro" id="IPR000073">
    <property type="entry name" value="AB_hydrolase_1"/>
</dbReference>
<dbReference type="OrthoDB" id="9805423at2"/>
<keyword evidence="1 3" id="KW-0378">Hydrolase</keyword>
<evidence type="ECO:0000256" key="1">
    <source>
        <dbReference type="ARBA" id="ARBA00022801"/>
    </source>
</evidence>
<accession>A0A0R1N0N9</accession>
<dbReference type="GO" id="GO:0016020">
    <property type="term" value="C:membrane"/>
    <property type="evidence" value="ECO:0007669"/>
    <property type="project" value="TreeGrafter"/>
</dbReference>
<dbReference type="EMBL" id="AZEC01000003">
    <property type="protein sequence ID" value="KRL13854.1"/>
    <property type="molecule type" value="Genomic_DNA"/>
</dbReference>
<dbReference type="Gene3D" id="3.40.50.1820">
    <property type="entry name" value="alpha/beta hydrolase"/>
    <property type="match status" value="1"/>
</dbReference>
<comment type="caution">
    <text evidence="3">The sequence shown here is derived from an EMBL/GenBank/DDBJ whole genome shotgun (WGS) entry which is preliminary data.</text>
</comment>
<organism evidence="3 4">
    <name type="scientific">Schleiferilactobacillus perolens DSM 12744</name>
    <dbReference type="NCBI Taxonomy" id="1423792"/>
    <lineage>
        <taxon>Bacteria</taxon>
        <taxon>Bacillati</taxon>
        <taxon>Bacillota</taxon>
        <taxon>Bacilli</taxon>
        <taxon>Lactobacillales</taxon>
        <taxon>Lactobacillaceae</taxon>
        <taxon>Schleiferilactobacillus</taxon>
    </lineage>
</organism>
<dbReference type="InterPro" id="IPR050266">
    <property type="entry name" value="AB_hydrolase_sf"/>
</dbReference>
<dbReference type="AlphaFoldDB" id="A0A0R1N0N9"/>
<dbReference type="InterPro" id="IPR029058">
    <property type="entry name" value="AB_hydrolase_fold"/>
</dbReference>
<dbReference type="GO" id="GO:0016787">
    <property type="term" value="F:hydrolase activity"/>
    <property type="evidence" value="ECO:0007669"/>
    <property type="project" value="UniProtKB-KW"/>
</dbReference>
<dbReference type="PATRIC" id="fig|1423792.3.peg.1914"/>
<gene>
    <name evidence="3" type="ORF">FD09_GL001886</name>
</gene>
<dbReference type="SUPFAM" id="SSF53474">
    <property type="entry name" value="alpha/beta-Hydrolases"/>
    <property type="match status" value="1"/>
</dbReference>
<reference evidence="3 4" key="1">
    <citation type="journal article" date="2015" name="Genome Announc.">
        <title>Expanding the biotechnology potential of lactobacilli through comparative genomics of 213 strains and associated genera.</title>
        <authorList>
            <person name="Sun Z."/>
            <person name="Harris H.M."/>
            <person name="McCann A."/>
            <person name="Guo C."/>
            <person name="Argimon S."/>
            <person name="Zhang W."/>
            <person name="Yang X."/>
            <person name="Jeffery I.B."/>
            <person name="Cooney J.C."/>
            <person name="Kagawa T.F."/>
            <person name="Liu W."/>
            <person name="Song Y."/>
            <person name="Salvetti E."/>
            <person name="Wrobel A."/>
            <person name="Rasinkangas P."/>
            <person name="Parkhill J."/>
            <person name="Rea M.C."/>
            <person name="O'Sullivan O."/>
            <person name="Ritari J."/>
            <person name="Douillard F.P."/>
            <person name="Paul Ross R."/>
            <person name="Yang R."/>
            <person name="Briner A.E."/>
            <person name="Felis G.E."/>
            <person name="de Vos W.M."/>
            <person name="Barrangou R."/>
            <person name="Klaenhammer T.R."/>
            <person name="Caufield P.W."/>
            <person name="Cui Y."/>
            <person name="Zhang H."/>
            <person name="O'Toole P.W."/>
        </authorList>
    </citation>
    <scope>NUCLEOTIDE SEQUENCE [LARGE SCALE GENOMIC DNA]</scope>
    <source>
        <strain evidence="3 4">DSM 12744</strain>
    </source>
</reference>
<dbReference type="STRING" id="1423792.FD09_GL001886"/>
<dbReference type="Pfam" id="PF00561">
    <property type="entry name" value="Abhydrolase_1"/>
    <property type="match status" value="1"/>
</dbReference>